<reference evidence="1 2" key="1">
    <citation type="submission" date="2021-05" db="EMBL/GenBank/DDBJ databases">
        <title>Novel Bacillus species.</title>
        <authorList>
            <person name="Liu G."/>
        </authorList>
    </citation>
    <scope>NUCLEOTIDE SEQUENCE [LARGE SCALE GENOMIC DNA]</scope>
    <source>
        <strain evidence="1 2">FJAT-49732</strain>
    </source>
</reference>
<evidence type="ECO:0000313" key="1">
    <source>
        <dbReference type="EMBL" id="MBS4198331.1"/>
    </source>
</evidence>
<comment type="caution">
    <text evidence="1">The sequence shown here is derived from an EMBL/GenBank/DDBJ whole genome shotgun (WGS) entry which is preliminary data.</text>
</comment>
<proteinExistence type="predicted"/>
<organism evidence="1 2">
    <name type="scientific">Lederbergia citrisecunda</name>
    <dbReference type="NCBI Taxonomy" id="2833583"/>
    <lineage>
        <taxon>Bacteria</taxon>
        <taxon>Bacillati</taxon>
        <taxon>Bacillota</taxon>
        <taxon>Bacilli</taxon>
        <taxon>Bacillales</taxon>
        <taxon>Bacillaceae</taxon>
        <taxon>Lederbergia</taxon>
    </lineage>
</organism>
<protein>
    <submittedName>
        <fullName evidence="1">DUF3006 domain-containing protein</fullName>
    </submittedName>
</protein>
<dbReference type="RefSeq" id="WP_213109103.1">
    <property type="nucleotide sequence ID" value="NZ_JAGYPJ010000001.1"/>
</dbReference>
<name>A0A942TKC2_9BACI</name>
<accession>A0A942TKC2</accession>
<dbReference type="AlphaFoldDB" id="A0A942TKC2"/>
<sequence>MRGIIDRFEGEWVVVEIDGETQDFEKSMFPKEAVSGDVVEIKGDKVRILKTETEQLRKEIEKLMDDVWED</sequence>
<dbReference type="EMBL" id="JAGYPJ010000001">
    <property type="protein sequence ID" value="MBS4198331.1"/>
    <property type="molecule type" value="Genomic_DNA"/>
</dbReference>
<keyword evidence="2" id="KW-1185">Reference proteome</keyword>
<dbReference type="Pfam" id="PF11213">
    <property type="entry name" value="DUF3006"/>
    <property type="match status" value="1"/>
</dbReference>
<dbReference type="InterPro" id="IPR021377">
    <property type="entry name" value="DUF3006"/>
</dbReference>
<gene>
    <name evidence="1" type="ORF">KHA93_01485</name>
</gene>
<dbReference type="Proteomes" id="UP000682713">
    <property type="component" value="Unassembled WGS sequence"/>
</dbReference>
<evidence type="ECO:0000313" key="2">
    <source>
        <dbReference type="Proteomes" id="UP000682713"/>
    </source>
</evidence>